<feature type="transmembrane region" description="Helical" evidence="1">
    <location>
        <begin position="58"/>
        <end position="77"/>
    </location>
</feature>
<dbReference type="RefSeq" id="WP_006214695.1">
    <property type="nucleotide sequence ID" value="NZ_ANHZ02000011.1"/>
</dbReference>
<keyword evidence="1" id="KW-0812">Transmembrane</keyword>
<keyword evidence="1" id="KW-1133">Transmembrane helix</keyword>
<reference evidence="2 3" key="1">
    <citation type="journal article" date="2014" name="Genome Announc.">
        <title>Draft Genome Sequence of Kocuria palustris PEL.</title>
        <authorList>
            <person name="Sharma G."/>
            <person name="Khatri I."/>
            <person name="Subramanian S."/>
        </authorList>
    </citation>
    <scope>NUCLEOTIDE SEQUENCE [LARGE SCALE GENOMIC DNA]</scope>
    <source>
        <strain evidence="2 3">PEL</strain>
    </source>
</reference>
<gene>
    <name evidence="2" type="ORF">C884_00281</name>
</gene>
<dbReference type="AlphaFoldDB" id="M2WDM4"/>
<evidence type="ECO:0000313" key="3">
    <source>
        <dbReference type="Proteomes" id="UP000009877"/>
    </source>
</evidence>
<comment type="caution">
    <text evidence="2">The sequence shown here is derived from an EMBL/GenBank/DDBJ whole genome shotgun (WGS) entry which is preliminary data.</text>
</comment>
<sequence>MLALALLHPLLGNELVIPSVIMAPMLAAGVWCMPTSMLRKPYGSVLTLSREVWTRQVAVFKSWQLLVSAATAVILVLMDLIELQVAGAAGMAVALGMSLISGVTKDKAAPESTEDAAAS</sequence>
<name>M2WDM4_9MICC</name>
<dbReference type="Proteomes" id="UP000009877">
    <property type="component" value="Unassembled WGS sequence"/>
</dbReference>
<dbReference type="STRING" id="71999.KPaMU14_01925"/>
<evidence type="ECO:0000313" key="2">
    <source>
        <dbReference type="EMBL" id="EME36607.1"/>
    </source>
</evidence>
<keyword evidence="3" id="KW-1185">Reference proteome</keyword>
<proteinExistence type="predicted"/>
<feature type="transmembrane region" description="Helical" evidence="1">
    <location>
        <begin position="83"/>
        <end position="103"/>
    </location>
</feature>
<evidence type="ECO:0000256" key="1">
    <source>
        <dbReference type="SAM" id="Phobius"/>
    </source>
</evidence>
<keyword evidence="1" id="KW-0472">Membrane</keyword>
<dbReference type="EMBL" id="ANHZ02000011">
    <property type="protein sequence ID" value="EME36607.1"/>
    <property type="molecule type" value="Genomic_DNA"/>
</dbReference>
<organism evidence="2 3">
    <name type="scientific">Kocuria palustris PEL</name>
    <dbReference type="NCBI Taxonomy" id="1236550"/>
    <lineage>
        <taxon>Bacteria</taxon>
        <taxon>Bacillati</taxon>
        <taxon>Actinomycetota</taxon>
        <taxon>Actinomycetes</taxon>
        <taxon>Micrococcales</taxon>
        <taxon>Micrococcaceae</taxon>
        <taxon>Kocuria</taxon>
    </lineage>
</organism>
<accession>M2WDM4</accession>
<feature type="transmembrane region" description="Helical" evidence="1">
    <location>
        <begin position="15"/>
        <end position="38"/>
    </location>
</feature>
<protein>
    <submittedName>
        <fullName evidence="2">Uncharacterized protein</fullName>
    </submittedName>
</protein>